<keyword evidence="1" id="KW-0732">Signal</keyword>
<organism evidence="2 3">
    <name type="scientific">Aspergillus avenaceus</name>
    <dbReference type="NCBI Taxonomy" id="36643"/>
    <lineage>
        <taxon>Eukaryota</taxon>
        <taxon>Fungi</taxon>
        <taxon>Dikarya</taxon>
        <taxon>Ascomycota</taxon>
        <taxon>Pezizomycotina</taxon>
        <taxon>Eurotiomycetes</taxon>
        <taxon>Eurotiomycetidae</taxon>
        <taxon>Eurotiales</taxon>
        <taxon>Aspergillaceae</taxon>
        <taxon>Aspergillus</taxon>
        <taxon>Aspergillus subgen. Circumdati</taxon>
    </lineage>
</organism>
<dbReference type="EMBL" id="ML742290">
    <property type="protein sequence ID" value="KAE8146046.1"/>
    <property type="molecule type" value="Genomic_DNA"/>
</dbReference>
<evidence type="ECO:0000256" key="1">
    <source>
        <dbReference type="SAM" id="SignalP"/>
    </source>
</evidence>
<sequence length="104" mass="10894">MQLSLLAFAAVVVTGAAAQGCANAGQQGCTWEGTAPWCGADDLPIGTKKNGLTLVTNTKGETTRNDLLNNGVISPSCANDYGNGCTRGHKNLWCKYAPESTIRY</sequence>
<accession>A0A5N6TI77</accession>
<evidence type="ECO:0000313" key="2">
    <source>
        <dbReference type="EMBL" id="KAE8146046.1"/>
    </source>
</evidence>
<keyword evidence="3" id="KW-1185">Reference proteome</keyword>
<dbReference type="Proteomes" id="UP000325780">
    <property type="component" value="Unassembled WGS sequence"/>
</dbReference>
<evidence type="ECO:0000313" key="3">
    <source>
        <dbReference type="Proteomes" id="UP000325780"/>
    </source>
</evidence>
<proteinExistence type="predicted"/>
<feature type="signal peptide" evidence="1">
    <location>
        <begin position="1"/>
        <end position="18"/>
    </location>
</feature>
<gene>
    <name evidence="2" type="ORF">BDV25DRAFT_163267</name>
</gene>
<feature type="chain" id="PRO_5024947791" evidence="1">
    <location>
        <begin position="19"/>
        <end position="104"/>
    </location>
</feature>
<dbReference type="AlphaFoldDB" id="A0A5N6TI77"/>
<reference evidence="2 3" key="1">
    <citation type="submission" date="2019-04" db="EMBL/GenBank/DDBJ databases">
        <title>Friends and foes A comparative genomics study of 23 Aspergillus species from section Flavi.</title>
        <authorList>
            <consortium name="DOE Joint Genome Institute"/>
            <person name="Kjaerbolling I."/>
            <person name="Vesth T."/>
            <person name="Frisvad J.C."/>
            <person name="Nybo J.L."/>
            <person name="Theobald S."/>
            <person name="Kildgaard S."/>
            <person name="Isbrandt T."/>
            <person name="Kuo A."/>
            <person name="Sato A."/>
            <person name="Lyhne E.K."/>
            <person name="Kogle M.E."/>
            <person name="Wiebenga A."/>
            <person name="Kun R.S."/>
            <person name="Lubbers R.J."/>
            <person name="Makela M.R."/>
            <person name="Barry K."/>
            <person name="Chovatia M."/>
            <person name="Clum A."/>
            <person name="Daum C."/>
            <person name="Haridas S."/>
            <person name="He G."/>
            <person name="LaButti K."/>
            <person name="Lipzen A."/>
            <person name="Mondo S."/>
            <person name="Riley R."/>
            <person name="Salamov A."/>
            <person name="Simmons B.A."/>
            <person name="Magnuson J.K."/>
            <person name="Henrissat B."/>
            <person name="Mortensen U.H."/>
            <person name="Larsen T.O."/>
            <person name="Devries R.P."/>
            <person name="Grigoriev I.V."/>
            <person name="Machida M."/>
            <person name="Baker S.E."/>
            <person name="Andersen M.R."/>
        </authorList>
    </citation>
    <scope>NUCLEOTIDE SEQUENCE [LARGE SCALE GENOMIC DNA]</scope>
    <source>
        <strain evidence="2 3">IBT 18842</strain>
    </source>
</reference>
<name>A0A5N6TI77_ASPAV</name>
<protein>
    <submittedName>
        <fullName evidence="2">Uncharacterized protein</fullName>
    </submittedName>
</protein>